<sequence>MAFLFNDHEFYRNFHINTLTISRINFHFEPITPSEKDKNMNSTEEKLSILWVCVLFNMIFADIVGFMTPGFLESVIKGETGFEVTQELLLFFSILLEIPIAMVVLSRILPYRWNRWTNMIAATITVIFIILGGSNNLSYVFFASIEIACLMAIIFLVWRWKHIPAATLP</sequence>
<feature type="transmembrane region" description="Helical" evidence="1">
    <location>
        <begin position="48"/>
        <end position="68"/>
    </location>
</feature>
<name>A6F4A9_9GAMM</name>
<keyword evidence="1" id="KW-0812">Transmembrane</keyword>
<proteinExistence type="predicted"/>
<dbReference type="STRING" id="443152.MDG893_13104"/>
<gene>
    <name evidence="2" type="ORF">MDG893_13104</name>
</gene>
<dbReference type="OrthoDB" id="1551186at2"/>
<dbReference type="EMBL" id="ABCP01000041">
    <property type="protein sequence ID" value="EDM46402.1"/>
    <property type="molecule type" value="Genomic_DNA"/>
</dbReference>
<feature type="transmembrane region" description="Helical" evidence="1">
    <location>
        <begin position="88"/>
        <end position="109"/>
    </location>
</feature>
<dbReference type="AlphaFoldDB" id="A6F4A9"/>
<protein>
    <submittedName>
        <fullName evidence="2">Uncharacterized protein</fullName>
    </submittedName>
</protein>
<keyword evidence="1" id="KW-1133">Transmembrane helix</keyword>
<organism evidence="2 3">
    <name type="scientific">Marinobacter algicola DG893</name>
    <dbReference type="NCBI Taxonomy" id="443152"/>
    <lineage>
        <taxon>Bacteria</taxon>
        <taxon>Pseudomonadati</taxon>
        <taxon>Pseudomonadota</taxon>
        <taxon>Gammaproteobacteria</taxon>
        <taxon>Pseudomonadales</taxon>
        <taxon>Marinobacteraceae</taxon>
        <taxon>Marinobacter</taxon>
    </lineage>
</organism>
<dbReference type="Proteomes" id="UP000005856">
    <property type="component" value="Unassembled WGS sequence"/>
</dbReference>
<accession>A6F4A9</accession>
<dbReference type="InterPro" id="IPR046289">
    <property type="entry name" value="DUF6326"/>
</dbReference>
<dbReference type="RefSeq" id="WP_007155093.1">
    <property type="nucleotide sequence ID" value="NZ_ABCP01000041.1"/>
</dbReference>
<evidence type="ECO:0000313" key="2">
    <source>
        <dbReference type="EMBL" id="EDM46402.1"/>
    </source>
</evidence>
<evidence type="ECO:0000256" key="1">
    <source>
        <dbReference type="SAM" id="Phobius"/>
    </source>
</evidence>
<comment type="caution">
    <text evidence="2">The sequence shown here is derived from an EMBL/GenBank/DDBJ whole genome shotgun (WGS) entry which is preliminary data.</text>
</comment>
<keyword evidence="1" id="KW-0472">Membrane</keyword>
<reference evidence="2 3" key="1">
    <citation type="submission" date="2007-06" db="EMBL/GenBank/DDBJ databases">
        <authorList>
            <person name="Green D."/>
            <person name="Ferriera S."/>
            <person name="Johnson J."/>
            <person name="Kravitz S."/>
            <person name="Beeson K."/>
            <person name="Sutton G."/>
            <person name="Rogers Y.-H."/>
            <person name="Friedman R."/>
            <person name="Frazier M."/>
            <person name="Venter J.C."/>
        </authorList>
    </citation>
    <scope>NUCLEOTIDE SEQUENCE [LARGE SCALE GENOMIC DNA]</scope>
    <source>
        <strain evidence="2 3">DG893</strain>
    </source>
</reference>
<feature type="transmembrane region" description="Helical" evidence="1">
    <location>
        <begin position="116"/>
        <end position="133"/>
    </location>
</feature>
<dbReference type="Pfam" id="PF19851">
    <property type="entry name" value="DUF6326"/>
    <property type="match status" value="1"/>
</dbReference>
<keyword evidence="3" id="KW-1185">Reference proteome</keyword>
<evidence type="ECO:0000313" key="3">
    <source>
        <dbReference type="Proteomes" id="UP000005856"/>
    </source>
</evidence>
<feature type="transmembrane region" description="Helical" evidence="1">
    <location>
        <begin position="139"/>
        <end position="158"/>
    </location>
</feature>
<dbReference type="eggNOG" id="ENOG5032HH3">
    <property type="taxonomic scope" value="Bacteria"/>
</dbReference>